<evidence type="ECO:0000256" key="12">
    <source>
        <dbReference type="ARBA" id="ARBA00022846"/>
    </source>
</evidence>
<dbReference type="GeneID" id="106608917"/>
<dbReference type="InterPro" id="IPR001757">
    <property type="entry name" value="P_typ_ATPase"/>
</dbReference>
<protein>
    <recommendedName>
        <fullName evidence="23">Calcium-transporting ATPase</fullName>
        <ecNumber evidence="23">7.2.2.10</ecNumber>
    </recommendedName>
</protein>
<dbReference type="FunFam" id="2.70.150.10:FF:000001">
    <property type="entry name" value="Calcium-transporting ATPase"/>
    <property type="match status" value="1"/>
</dbReference>
<dbReference type="Pfam" id="PF00689">
    <property type="entry name" value="Cation_ATPase_C"/>
    <property type="match status" value="1"/>
</dbReference>
<dbReference type="SUPFAM" id="SSF81653">
    <property type="entry name" value="Calcium ATPase, transduction domain A"/>
    <property type="match status" value="1"/>
</dbReference>
<dbReference type="FunFam" id="1.20.1110.10:FF:000001">
    <property type="entry name" value="Calcium-transporting ATPase"/>
    <property type="match status" value="1"/>
</dbReference>
<keyword evidence="13" id="KW-0112">Calmodulin-binding</keyword>
<name>A0A1S3SE32_SALSA</name>
<evidence type="ECO:0000256" key="15">
    <source>
        <dbReference type="ARBA" id="ARBA00022989"/>
    </source>
</evidence>
<dbReference type="Pfam" id="PF00690">
    <property type="entry name" value="Cation_ATPase_N"/>
    <property type="match status" value="1"/>
</dbReference>
<keyword evidence="15 23" id="KW-1133">Transmembrane helix</keyword>
<comment type="subunit">
    <text evidence="22">Interacts with PDZD11. Interacts with SLC35G1 and STIM1. Interacts with calmodulin.</text>
</comment>
<feature type="domain" description="Cation-transporting P-type ATPase N-terminal" evidence="25">
    <location>
        <begin position="43"/>
        <end position="119"/>
    </location>
</feature>
<keyword evidence="5 23" id="KW-0109">Calcium transport</keyword>
<dbReference type="SFLD" id="SFLDS00003">
    <property type="entry name" value="Haloacid_Dehalogenase"/>
    <property type="match status" value="1"/>
</dbReference>
<dbReference type="Proteomes" id="UP001652741">
    <property type="component" value="Chromosome ssa07"/>
</dbReference>
<dbReference type="Gene3D" id="1.20.1110.10">
    <property type="entry name" value="Calcium-transporting ATPase, transmembrane domain"/>
    <property type="match status" value="3"/>
</dbReference>
<evidence type="ECO:0000259" key="25">
    <source>
        <dbReference type="SMART" id="SM00831"/>
    </source>
</evidence>
<dbReference type="PANTHER" id="PTHR24093">
    <property type="entry name" value="CATION TRANSPORTING ATPASE"/>
    <property type="match status" value="1"/>
</dbReference>
<dbReference type="FunFam" id="3.40.1110.10:FF:000002">
    <property type="entry name" value="Calcium-transporting ATPase"/>
    <property type="match status" value="1"/>
</dbReference>
<feature type="transmembrane region" description="Helical" evidence="23">
    <location>
        <begin position="373"/>
        <end position="394"/>
    </location>
</feature>
<evidence type="ECO:0000256" key="10">
    <source>
        <dbReference type="ARBA" id="ARBA00022840"/>
    </source>
</evidence>
<feature type="compositionally biased region" description="Basic and acidic residues" evidence="24">
    <location>
        <begin position="308"/>
        <end position="317"/>
    </location>
</feature>
<dbReference type="SFLD" id="SFLDG00002">
    <property type="entry name" value="C1.7:_P-type_atpase_like"/>
    <property type="match status" value="1"/>
</dbReference>
<dbReference type="RefSeq" id="XP_014062605.1">
    <property type="nucleotide sequence ID" value="XM_014207130.2"/>
</dbReference>
<dbReference type="GO" id="GO:0005886">
    <property type="term" value="C:plasma membrane"/>
    <property type="evidence" value="ECO:0007669"/>
    <property type="project" value="TreeGrafter"/>
</dbReference>
<dbReference type="SUPFAM" id="SSF81660">
    <property type="entry name" value="Metal cation-transporting ATPase, ATP-binding domain N"/>
    <property type="match status" value="1"/>
</dbReference>
<proteinExistence type="inferred from homology"/>
<dbReference type="InterPro" id="IPR023299">
    <property type="entry name" value="ATPase_P-typ_cyto_dom_N"/>
</dbReference>
<feature type="region of interest" description="Disordered" evidence="24">
    <location>
        <begin position="291"/>
        <end position="328"/>
    </location>
</feature>
<comment type="caution">
    <text evidence="23">Lacks conserved residue(s) required for the propagation of feature annotation.</text>
</comment>
<keyword evidence="7" id="KW-0479">Metal-binding</keyword>
<dbReference type="InterPro" id="IPR004014">
    <property type="entry name" value="ATPase_P-typ_cation-transptr_N"/>
</dbReference>
<dbReference type="NCBIfam" id="TIGR01517">
    <property type="entry name" value="ATPase-IIB_Ca"/>
    <property type="match status" value="1"/>
</dbReference>
<dbReference type="InterPro" id="IPR023298">
    <property type="entry name" value="ATPase_P-typ_TM_dom_sf"/>
</dbReference>
<dbReference type="SFLD" id="SFLDF00027">
    <property type="entry name" value="p-type_atpase"/>
    <property type="match status" value="1"/>
</dbReference>
<dbReference type="Gene3D" id="2.70.150.10">
    <property type="entry name" value="Calcium-transporting ATPase, cytoplasmic transduction domain A"/>
    <property type="match status" value="1"/>
</dbReference>
<gene>
    <name evidence="27" type="primary">LOC106608917</name>
</gene>
<evidence type="ECO:0000256" key="14">
    <source>
        <dbReference type="ARBA" id="ARBA00022967"/>
    </source>
</evidence>
<keyword evidence="4" id="KW-0597">Phosphoprotein</keyword>
<dbReference type="PROSITE" id="PS00154">
    <property type="entry name" value="ATPASE_E1_E2"/>
    <property type="match status" value="1"/>
</dbReference>
<dbReference type="FunFam" id="1.20.1110.10:FF:000011">
    <property type="entry name" value="Calcium-transporting ATPase"/>
    <property type="match status" value="1"/>
</dbReference>
<dbReference type="SUPFAM" id="SSF56784">
    <property type="entry name" value="HAD-like"/>
    <property type="match status" value="1"/>
</dbReference>
<keyword evidence="8 23" id="KW-0547">Nucleotide-binding</keyword>
<feature type="compositionally biased region" description="Pro residues" evidence="24">
    <location>
        <begin position="1184"/>
        <end position="1196"/>
    </location>
</feature>
<dbReference type="InterPro" id="IPR006068">
    <property type="entry name" value="ATPase_P-typ_cation-transptr_C"/>
</dbReference>
<dbReference type="GO" id="GO:0030165">
    <property type="term" value="F:PDZ domain binding"/>
    <property type="evidence" value="ECO:0007669"/>
    <property type="project" value="TreeGrafter"/>
</dbReference>
<dbReference type="GO" id="GO:0005388">
    <property type="term" value="F:P-type calcium transporter activity"/>
    <property type="evidence" value="ECO:0007669"/>
    <property type="project" value="UniProtKB-EC"/>
</dbReference>
<feature type="transmembrane region" description="Helical" evidence="23">
    <location>
        <begin position="927"/>
        <end position="944"/>
    </location>
</feature>
<dbReference type="NCBIfam" id="TIGR01494">
    <property type="entry name" value="ATPase_P-type"/>
    <property type="match status" value="3"/>
</dbReference>
<evidence type="ECO:0000313" key="27">
    <source>
        <dbReference type="RefSeq" id="XP_014062605.1"/>
    </source>
</evidence>
<feature type="transmembrane region" description="Helical" evidence="23">
    <location>
        <begin position="414"/>
        <end position="440"/>
    </location>
</feature>
<dbReference type="Pfam" id="PF13246">
    <property type="entry name" value="Cation_ATPase"/>
    <property type="match status" value="1"/>
</dbReference>
<dbReference type="GO" id="GO:0005516">
    <property type="term" value="F:calmodulin binding"/>
    <property type="evidence" value="ECO:0007669"/>
    <property type="project" value="UniProtKB-KW"/>
</dbReference>
<evidence type="ECO:0000256" key="22">
    <source>
        <dbReference type="ARBA" id="ARBA00062373"/>
    </source>
</evidence>
<keyword evidence="6 23" id="KW-0812">Transmembrane</keyword>
<feature type="transmembrane region" description="Helical" evidence="23">
    <location>
        <begin position="147"/>
        <end position="166"/>
    </location>
</feature>
<feature type="compositionally biased region" description="Polar residues" evidence="24">
    <location>
        <begin position="1198"/>
        <end position="1209"/>
    </location>
</feature>
<evidence type="ECO:0000256" key="18">
    <source>
        <dbReference type="ARBA" id="ARBA00023136"/>
    </source>
</evidence>
<evidence type="ECO:0000256" key="5">
    <source>
        <dbReference type="ARBA" id="ARBA00022568"/>
    </source>
</evidence>
<dbReference type="CDD" id="cd02081">
    <property type="entry name" value="P-type_ATPase_Ca_PMCA-like"/>
    <property type="match status" value="1"/>
</dbReference>
<dbReference type="FunFam" id="1.20.1110.10:FF:000002">
    <property type="entry name" value="Calcium-transporting ATPase"/>
    <property type="match status" value="1"/>
</dbReference>
<evidence type="ECO:0000256" key="2">
    <source>
        <dbReference type="ARBA" id="ARBA00022448"/>
    </source>
</evidence>
<feature type="transmembrane region" description="Helical" evidence="23">
    <location>
        <begin position="964"/>
        <end position="981"/>
    </location>
</feature>
<dbReference type="Gene3D" id="3.40.50.1000">
    <property type="entry name" value="HAD superfamily/HAD-like"/>
    <property type="match status" value="1"/>
</dbReference>
<dbReference type="EC" id="7.2.2.10" evidence="23"/>
<dbReference type="InterPro" id="IPR006408">
    <property type="entry name" value="P-type_ATPase_IIB"/>
</dbReference>
<dbReference type="InterPro" id="IPR018303">
    <property type="entry name" value="ATPase_P-typ_P_site"/>
</dbReference>
<keyword evidence="18 23" id="KW-0472">Membrane</keyword>
<evidence type="ECO:0000256" key="21">
    <source>
        <dbReference type="ARBA" id="ARBA00060429"/>
    </source>
</evidence>
<dbReference type="PANTHER" id="PTHR24093:SF245">
    <property type="entry name" value="PLASMA MEMBRANE CALCIUM-TRANSPORTING ATPASE 1"/>
    <property type="match status" value="1"/>
</dbReference>
<comment type="subcellular location">
    <subcellularLocation>
        <location evidence="21">Cell projection</location>
        <location evidence="21">Cilium</location>
        <location evidence="21">Flagellum membrane</location>
        <topology evidence="21">Multi-pass membrane protein</topology>
    </subcellularLocation>
    <subcellularLocation>
        <location evidence="23">Membrane</location>
        <topology evidence="23">Multi-pass membrane protein</topology>
    </subcellularLocation>
</comment>
<comment type="catalytic activity">
    <reaction evidence="20 23">
        <text>Ca(2+)(in) + ATP + H2O = Ca(2+)(out) + ADP + phosphate + H(+)</text>
        <dbReference type="Rhea" id="RHEA:18105"/>
        <dbReference type="ChEBI" id="CHEBI:15377"/>
        <dbReference type="ChEBI" id="CHEBI:15378"/>
        <dbReference type="ChEBI" id="CHEBI:29108"/>
        <dbReference type="ChEBI" id="CHEBI:30616"/>
        <dbReference type="ChEBI" id="CHEBI:43474"/>
        <dbReference type="ChEBI" id="CHEBI:456216"/>
        <dbReference type="EC" id="7.2.2.10"/>
    </reaction>
</comment>
<evidence type="ECO:0000256" key="19">
    <source>
        <dbReference type="ARBA" id="ARBA00023273"/>
    </source>
</evidence>
<evidence type="ECO:0000256" key="1">
    <source>
        <dbReference type="ARBA" id="ARBA00006124"/>
    </source>
</evidence>
<dbReference type="PRINTS" id="PR00119">
    <property type="entry name" value="CATATPASE"/>
</dbReference>
<dbReference type="InterPro" id="IPR044492">
    <property type="entry name" value="P_typ_ATPase_HD_dom"/>
</dbReference>
<evidence type="ECO:0000256" key="24">
    <source>
        <dbReference type="SAM" id="MobiDB-lite"/>
    </source>
</evidence>
<dbReference type="FunFam" id="3.40.50.1000:FF:000007">
    <property type="entry name" value="Calcium-transporting ATPase"/>
    <property type="match status" value="1"/>
</dbReference>
<keyword evidence="17" id="KW-0969">Cilium</keyword>
<feature type="transmembrane region" description="Helical" evidence="23">
    <location>
        <begin position="1035"/>
        <end position="1056"/>
    </location>
</feature>
<sequence>MANNSYSGVKNSTANHHGDFGCSLKDLRSLMELRGAEAIGKIGESYGDVQGLCTRLKTSPVDGLSGQPADIDKRKEVFGQNLIPPKKPKTFLQLVWEALQDVTLIILEVAAIVSLGLSFYRPPDAEREHCGSAAGGVEDDGEAEAGWIEGAAILLSVVCVVLVTAFNDWSKEKQFRGLQSRIEQEQKFAVVRGGQVIQIPVAEIVVGDVAQIKYGDLLPSDGILIQGNDLKIDESSLTGESDHVKKTLDRDPMLLSGTHVMEGSGKMLVTAVGENSQTGIIFALLGASEEDDDDEEKEAKKKEKKEKKKQDGAAENRKKAKAADGAAMEMQPLNSNEVDIDEKRKSNLKEKKEKSVLQGKLTKLAVQIGKAGLVMSAITVIILVVLFVVDTFWVQGLPWHKDCTPIYVQFFVKFFIIGVTVLVVAVPEGLPLAVTISLAYSVKKMMKDNNLVRHLDACETMGNATAICSDKTGTLTMNRMTVVQAYVADKHYRNVPEPQLVPAAIMDILVLGISVNSAYTTNIMSPEKEGGLPRQVGNKTECALLGFANDLKRDYQAIRNEIPEEKLYKVYTFNSCRKSMSTVLKNADGSFRMFSKGASEILLKKCSKLLTASGETKVFRPRDREDMVKKVIEPMASEGLRTICLAYRDFPVSEGEPDWDQENDILTSLTCVCVVGIEDPVRPEVPDAIKKCQRAGITVRMVTGDNINTARAIATKCGILQPGDEFLCMEGKEFNRRIRNEKGEIEQERIDKIWPKLRVLARSSPTDKHTLVKGIIDSTVLEQRQVVAVTGDGTNDGPALKKADVGFAMGIAGTDVAKEASDIILTDDNFSSIVKAVMWGRNVYDSISKFLQFQLTVNVVAVIVAFTGACITQDSPLKAVQMLWVNLIMDTFASLALATEPPTESLLLRKPYGRNKPLISRTMMKNILGHGVYQLIIIFTLLFVGEQIFDIDSGRYAPLHSPPSEHYTIIFNTFVLLQLFNEINARKIHGERNVFDGIFNNLIFCSIVFGTFIIQIVIVQWGGKPFSCVGLSIDQWLWCTFLGFSSLLWGQLISSIPTKSLRFLKSAGHGTQRQEIPDEELEDMEEMEEIDHAERELRRGQILWFRGLNRIQTQIRVVNAFRSSLSPYEGLEKPESRSSIHNFMTHPEFRIEDSEPSIPLIDDTDAEDDAPTKRNSASPRNATPTPPSPSLSPTPSPNQNNNAVESGNNHLYVEGNKAAGTPSAPGSPLHSLETSL</sequence>
<evidence type="ECO:0000256" key="4">
    <source>
        <dbReference type="ARBA" id="ARBA00022553"/>
    </source>
</evidence>
<feature type="transmembrane region" description="Helical" evidence="23">
    <location>
        <begin position="1002"/>
        <end position="1023"/>
    </location>
</feature>
<dbReference type="Pfam" id="PF12424">
    <property type="entry name" value="ATP_Ca_trans_C"/>
    <property type="match status" value="1"/>
</dbReference>
<dbReference type="Pfam" id="PF08282">
    <property type="entry name" value="Hydrolase_3"/>
    <property type="match status" value="1"/>
</dbReference>
<evidence type="ECO:0000256" key="7">
    <source>
        <dbReference type="ARBA" id="ARBA00022723"/>
    </source>
</evidence>
<dbReference type="PRINTS" id="PR00121">
    <property type="entry name" value="NAKATPASE"/>
</dbReference>
<feature type="compositionally biased region" description="Polar residues" evidence="24">
    <location>
        <begin position="1173"/>
        <end position="1182"/>
    </location>
</feature>
<comment type="similarity">
    <text evidence="1 23">Belongs to the cation transport ATPase (P-type) (TC 3.A.3) family. Type IIB subfamily.</text>
</comment>
<evidence type="ECO:0000256" key="3">
    <source>
        <dbReference type="ARBA" id="ARBA00022475"/>
    </source>
</evidence>
<evidence type="ECO:0000256" key="23">
    <source>
        <dbReference type="RuleBase" id="RU361146"/>
    </source>
</evidence>
<dbReference type="GO" id="GO:0016887">
    <property type="term" value="F:ATP hydrolysis activity"/>
    <property type="evidence" value="ECO:0007669"/>
    <property type="project" value="InterPro"/>
</dbReference>
<evidence type="ECO:0000256" key="20">
    <source>
        <dbReference type="ARBA" id="ARBA00048694"/>
    </source>
</evidence>
<keyword evidence="12" id="KW-0282">Flagellum</keyword>
<keyword evidence="16 23" id="KW-0406">Ion transport</keyword>
<accession>A0A1S3SE32</accession>
<dbReference type="InterPro" id="IPR008250">
    <property type="entry name" value="ATPase_P-typ_transduc_dom_A_sf"/>
</dbReference>
<evidence type="ECO:0000313" key="26">
    <source>
        <dbReference type="Proteomes" id="UP001652741"/>
    </source>
</evidence>
<dbReference type="SMART" id="SM00831">
    <property type="entry name" value="Cation_ATPase_N"/>
    <property type="match status" value="1"/>
</dbReference>
<dbReference type="AlphaFoldDB" id="A0A1S3SE32"/>
<dbReference type="GO" id="GO:0051480">
    <property type="term" value="P:regulation of cytosolic calcium ion concentration"/>
    <property type="evidence" value="ECO:0007669"/>
    <property type="project" value="TreeGrafter"/>
</dbReference>
<organism evidence="26 27">
    <name type="scientific">Salmo salar</name>
    <name type="common">Atlantic salmon</name>
    <dbReference type="NCBI Taxonomy" id="8030"/>
    <lineage>
        <taxon>Eukaryota</taxon>
        <taxon>Metazoa</taxon>
        <taxon>Chordata</taxon>
        <taxon>Craniata</taxon>
        <taxon>Vertebrata</taxon>
        <taxon>Euteleostomi</taxon>
        <taxon>Actinopterygii</taxon>
        <taxon>Neopterygii</taxon>
        <taxon>Teleostei</taxon>
        <taxon>Protacanthopterygii</taxon>
        <taxon>Salmoniformes</taxon>
        <taxon>Salmonidae</taxon>
        <taxon>Salmoninae</taxon>
        <taxon>Salmo</taxon>
    </lineage>
</organism>
<evidence type="ECO:0000256" key="9">
    <source>
        <dbReference type="ARBA" id="ARBA00022837"/>
    </source>
</evidence>
<dbReference type="GO" id="GO:0005524">
    <property type="term" value="F:ATP binding"/>
    <property type="evidence" value="ECO:0007669"/>
    <property type="project" value="UniProtKB-KW"/>
</dbReference>
<dbReference type="GO" id="GO:0046872">
    <property type="term" value="F:metal ion binding"/>
    <property type="evidence" value="ECO:0007669"/>
    <property type="project" value="UniProtKB-KW"/>
</dbReference>
<keyword evidence="14" id="KW-1278">Translocase</keyword>
<evidence type="ECO:0000256" key="11">
    <source>
        <dbReference type="ARBA" id="ARBA00022842"/>
    </source>
</evidence>
<reference evidence="27" key="1">
    <citation type="submission" date="2025-08" db="UniProtKB">
        <authorList>
            <consortium name="RefSeq"/>
        </authorList>
    </citation>
    <scope>IDENTIFICATION</scope>
</reference>
<dbReference type="InterPro" id="IPR036412">
    <property type="entry name" value="HAD-like_sf"/>
</dbReference>
<keyword evidence="3" id="KW-1003">Cell membrane</keyword>
<evidence type="ECO:0000256" key="16">
    <source>
        <dbReference type="ARBA" id="ARBA00023065"/>
    </source>
</evidence>
<dbReference type="InterPro" id="IPR059000">
    <property type="entry name" value="ATPase_P-type_domA"/>
</dbReference>
<keyword evidence="9 23" id="KW-0106">Calcium</keyword>
<keyword evidence="11" id="KW-0460">Magnesium</keyword>
<dbReference type="InterPro" id="IPR023214">
    <property type="entry name" value="HAD_sf"/>
</dbReference>
<dbReference type="InterPro" id="IPR022141">
    <property type="entry name" value="ATP_Ca_trans_C"/>
</dbReference>
<feature type="region of interest" description="Disordered" evidence="24">
    <location>
        <begin position="1146"/>
        <end position="1236"/>
    </location>
</feature>
<keyword evidence="26" id="KW-1185">Reference proteome</keyword>
<feature type="transmembrane region" description="Helical" evidence="23">
    <location>
        <begin position="94"/>
        <end position="117"/>
    </location>
</feature>
<keyword evidence="10 23" id="KW-0067">ATP-binding</keyword>
<evidence type="ECO:0000256" key="6">
    <source>
        <dbReference type="ARBA" id="ARBA00022692"/>
    </source>
</evidence>
<evidence type="ECO:0000256" key="17">
    <source>
        <dbReference type="ARBA" id="ARBA00023069"/>
    </source>
</evidence>
<dbReference type="Gene3D" id="3.40.1110.10">
    <property type="entry name" value="Calcium-transporting ATPase, cytoplasmic domain N"/>
    <property type="match status" value="1"/>
</dbReference>
<dbReference type="Pfam" id="PF00122">
    <property type="entry name" value="E1-E2_ATPase"/>
    <property type="match status" value="1"/>
</dbReference>
<comment type="function">
    <text evidence="23">Catalyzes the hydrolysis of ATP coupled with the transport of calcium.</text>
</comment>
<evidence type="ECO:0000256" key="8">
    <source>
        <dbReference type="ARBA" id="ARBA00022741"/>
    </source>
</evidence>
<evidence type="ECO:0000256" key="13">
    <source>
        <dbReference type="ARBA" id="ARBA00022860"/>
    </source>
</evidence>
<keyword evidence="19" id="KW-0966">Cell projection</keyword>
<keyword evidence="2 23" id="KW-0813">Transport</keyword>
<dbReference type="SUPFAM" id="SSF81665">
    <property type="entry name" value="Calcium ATPase, transmembrane domain M"/>
    <property type="match status" value="1"/>
</dbReference>